<dbReference type="PIRSF" id="PIRSF002162">
    <property type="entry name" value="Ribosomal_L6"/>
    <property type="match status" value="1"/>
</dbReference>
<comment type="function">
    <text evidence="3 5">This protein binds to the 23S rRNA, and is important in its secondary structure. It is located near the subunit interface in the base of the L7/L12 stalk, and near the tRNA binding site of the peptidyltransferase center.</text>
</comment>
<proteinExistence type="inferred from homology"/>
<keyword evidence="8" id="KW-1185">Reference proteome</keyword>
<dbReference type="EMBL" id="FNQC01000002">
    <property type="protein sequence ID" value="SDY74924.1"/>
    <property type="molecule type" value="Genomic_DNA"/>
</dbReference>
<dbReference type="Pfam" id="PF00347">
    <property type="entry name" value="Ribosomal_L6"/>
    <property type="match status" value="2"/>
</dbReference>
<keyword evidence="1 3" id="KW-0689">Ribosomal protein</keyword>
<protein>
    <recommendedName>
        <fullName evidence="3">Large ribosomal subunit protein uL6</fullName>
    </recommendedName>
</protein>
<evidence type="ECO:0000256" key="4">
    <source>
        <dbReference type="RuleBase" id="RU003869"/>
    </source>
</evidence>
<dbReference type="PANTHER" id="PTHR11655">
    <property type="entry name" value="60S/50S RIBOSOMAL PROTEIN L6/L9"/>
    <property type="match status" value="1"/>
</dbReference>
<feature type="domain" description="Large ribosomal subunit protein uL6 alpha-beta" evidence="6">
    <location>
        <begin position="91"/>
        <end position="168"/>
    </location>
</feature>
<dbReference type="InterPro" id="IPR036789">
    <property type="entry name" value="Ribosomal_uL6-like_a/b-dom_sf"/>
</dbReference>
<evidence type="ECO:0000259" key="6">
    <source>
        <dbReference type="Pfam" id="PF00347"/>
    </source>
</evidence>
<dbReference type="PRINTS" id="PR00059">
    <property type="entry name" value="RIBOSOMALL6"/>
</dbReference>
<evidence type="ECO:0000256" key="3">
    <source>
        <dbReference type="HAMAP-Rule" id="MF_01365"/>
    </source>
</evidence>
<keyword evidence="3 5" id="KW-0699">rRNA-binding</keyword>
<dbReference type="RefSeq" id="WP_019596880.1">
    <property type="nucleotide sequence ID" value="NZ_FNQC01000002.1"/>
</dbReference>
<evidence type="ECO:0000256" key="1">
    <source>
        <dbReference type="ARBA" id="ARBA00022980"/>
    </source>
</evidence>
<reference evidence="7 8" key="1">
    <citation type="submission" date="2016-10" db="EMBL/GenBank/DDBJ databases">
        <authorList>
            <person name="Varghese N."/>
            <person name="Submissions S."/>
        </authorList>
    </citation>
    <scope>NUCLEOTIDE SEQUENCE [LARGE SCALE GENOMIC DNA]</scope>
    <source>
        <strain evidence="7 8">DSM 17997</strain>
    </source>
</reference>
<gene>
    <name evidence="3" type="primary">rplF</name>
    <name evidence="7" type="ORF">SAMN05444412_102460</name>
</gene>
<evidence type="ECO:0000256" key="5">
    <source>
        <dbReference type="RuleBase" id="RU003870"/>
    </source>
</evidence>
<dbReference type="InterPro" id="IPR020040">
    <property type="entry name" value="Ribosomal_uL6_a/b-dom"/>
</dbReference>
<evidence type="ECO:0000313" key="8">
    <source>
        <dbReference type="Proteomes" id="UP000199663"/>
    </source>
</evidence>
<dbReference type="InterPro" id="IPR019906">
    <property type="entry name" value="Ribosomal_uL6_bac-type"/>
</dbReference>
<dbReference type="Proteomes" id="UP000199663">
    <property type="component" value="Unassembled WGS sequence"/>
</dbReference>
<comment type="similarity">
    <text evidence="3 4">Belongs to the universal ribosomal protein uL6 family.</text>
</comment>
<evidence type="ECO:0000256" key="2">
    <source>
        <dbReference type="ARBA" id="ARBA00023274"/>
    </source>
</evidence>
<sequence length="185" mass="19955">MSRIGKKPINIPAGVTVDVAAHNTVTVKGPKGTLTQDVNPDIIVAIEENQVVLTRPTDSKRHKSLHGLYRSLINNMVIGVSEGYKKKLELVGVGYKASNQGQVLELALGYSHSIYFALPESISLSTETPKGKNPSVSLEGIDKELIGQVAAKIRSLRKVEPYKGKGVRFAGEIVRRKAGKTAGKK</sequence>
<dbReference type="PANTHER" id="PTHR11655:SF14">
    <property type="entry name" value="LARGE RIBOSOMAL SUBUNIT PROTEIN UL6M"/>
    <property type="match status" value="1"/>
</dbReference>
<dbReference type="NCBIfam" id="TIGR03654">
    <property type="entry name" value="L6_bact"/>
    <property type="match status" value="1"/>
</dbReference>
<dbReference type="InterPro" id="IPR000702">
    <property type="entry name" value="Ribosomal_uL6-like"/>
</dbReference>
<name>A0A1H3MF42_9BACT</name>
<comment type="subunit">
    <text evidence="3">Part of the 50S ribosomal subunit.</text>
</comment>
<accession>A0A1H3MF42</accession>
<evidence type="ECO:0000313" key="7">
    <source>
        <dbReference type="EMBL" id="SDY74924.1"/>
    </source>
</evidence>
<comment type="caution">
    <text evidence="7">The sequence shown here is derived from an EMBL/GenBank/DDBJ whole genome shotgun (WGS) entry which is preliminary data.</text>
</comment>
<keyword evidence="2 3" id="KW-0687">Ribonucleoprotein</keyword>
<dbReference type="SUPFAM" id="SSF56053">
    <property type="entry name" value="Ribosomal protein L6"/>
    <property type="match status" value="2"/>
</dbReference>
<dbReference type="HAMAP" id="MF_01365_B">
    <property type="entry name" value="Ribosomal_uL6_B"/>
    <property type="match status" value="1"/>
</dbReference>
<dbReference type="GO" id="GO:0005840">
    <property type="term" value="C:ribosome"/>
    <property type="evidence" value="ECO:0007669"/>
    <property type="project" value="UniProtKB-KW"/>
</dbReference>
<keyword evidence="3 5" id="KW-0694">RNA-binding</keyword>
<feature type="domain" description="Large ribosomal subunit protein uL6 alpha-beta" evidence="6">
    <location>
        <begin position="11"/>
        <end position="83"/>
    </location>
</feature>
<organism evidence="7 8">
    <name type="scientific">Rhodonellum ikkaensis</name>
    <dbReference type="NCBI Taxonomy" id="336829"/>
    <lineage>
        <taxon>Bacteria</taxon>
        <taxon>Pseudomonadati</taxon>
        <taxon>Bacteroidota</taxon>
        <taxon>Cytophagia</taxon>
        <taxon>Cytophagales</taxon>
        <taxon>Cytophagaceae</taxon>
        <taxon>Rhodonellum</taxon>
    </lineage>
</organism>
<dbReference type="Gene3D" id="3.90.930.12">
    <property type="entry name" value="Ribosomal protein L6, alpha-beta domain"/>
    <property type="match status" value="2"/>
</dbReference>